<dbReference type="InterPro" id="IPR036388">
    <property type="entry name" value="WH-like_DNA-bd_sf"/>
</dbReference>
<organism evidence="3 4">
    <name type="scientific">Bordetella avium (strain 197N)</name>
    <dbReference type="NCBI Taxonomy" id="360910"/>
    <lineage>
        <taxon>Bacteria</taxon>
        <taxon>Pseudomonadati</taxon>
        <taxon>Pseudomonadota</taxon>
        <taxon>Betaproteobacteria</taxon>
        <taxon>Burkholderiales</taxon>
        <taxon>Alcaligenaceae</taxon>
        <taxon>Bordetella</taxon>
    </lineage>
</organism>
<protein>
    <submittedName>
        <fullName evidence="3">Phage-related protein</fullName>
    </submittedName>
</protein>
<evidence type="ECO:0000259" key="2">
    <source>
        <dbReference type="Pfam" id="PF12728"/>
    </source>
</evidence>
<dbReference type="eggNOG" id="COG3311">
    <property type="taxonomic scope" value="Bacteria"/>
</dbReference>
<dbReference type="InterPro" id="IPR010093">
    <property type="entry name" value="SinI_DNA-bd"/>
</dbReference>
<evidence type="ECO:0000256" key="1">
    <source>
        <dbReference type="SAM" id="MobiDB-lite"/>
    </source>
</evidence>
<dbReference type="OrthoDB" id="9800023at2"/>
<dbReference type="SUPFAM" id="SSF46955">
    <property type="entry name" value="Putative DNA-binding domain"/>
    <property type="match status" value="1"/>
</dbReference>
<accession>Q2KY75</accession>
<dbReference type="InterPro" id="IPR041657">
    <property type="entry name" value="HTH_17"/>
</dbReference>
<dbReference type="AlphaFoldDB" id="Q2KY75"/>
<sequence length="76" mass="8487">MSIEPWVTAEDVAQHLGVAKDTVYRWREGKGLPAHRVGRLWKFQLSEVNEWVRAGGADEKSSDASADGAQRRPLGR</sequence>
<dbReference type="HOGENOM" id="CLU_140176_10_1_4"/>
<dbReference type="RefSeq" id="WP_012416243.1">
    <property type="nucleotide sequence ID" value="NC_010645.1"/>
</dbReference>
<dbReference type="NCBIfam" id="TIGR01764">
    <property type="entry name" value="excise"/>
    <property type="match status" value="1"/>
</dbReference>
<dbReference type="KEGG" id="bav:BAV0547"/>
<dbReference type="GO" id="GO:0003677">
    <property type="term" value="F:DNA binding"/>
    <property type="evidence" value="ECO:0007669"/>
    <property type="project" value="InterPro"/>
</dbReference>
<evidence type="ECO:0000313" key="3">
    <source>
        <dbReference type="EMBL" id="CAJ48152.1"/>
    </source>
</evidence>
<feature type="region of interest" description="Disordered" evidence="1">
    <location>
        <begin position="54"/>
        <end position="76"/>
    </location>
</feature>
<dbReference type="EMBL" id="AM167904">
    <property type="protein sequence ID" value="CAJ48152.1"/>
    <property type="molecule type" value="Genomic_DNA"/>
</dbReference>
<dbReference type="Pfam" id="PF12728">
    <property type="entry name" value="HTH_17"/>
    <property type="match status" value="1"/>
</dbReference>
<proteinExistence type="predicted"/>
<dbReference type="STRING" id="360910.BAV0547"/>
<feature type="domain" description="Helix-turn-helix" evidence="2">
    <location>
        <begin position="6"/>
        <end position="54"/>
    </location>
</feature>
<evidence type="ECO:0000313" key="4">
    <source>
        <dbReference type="Proteomes" id="UP000001977"/>
    </source>
</evidence>
<keyword evidence="4" id="KW-1185">Reference proteome</keyword>
<dbReference type="Proteomes" id="UP000001977">
    <property type="component" value="Chromosome"/>
</dbReference>
<name>Q2KY75_BORA1</name>
<dbReference type="InterPro" id="IPR009061">
    <property type="entry name" value="DNA-bd_dom_put_sf"/>
</dbReference>
<reference evidence="3 4" key="1">
    <citation type="journal article" date="2006" name="J. Bacteriol.">
        <title>Comparison of the genome sequence of the poultry pathogen Bordetella avium with those of B. bronchiseptica, B. pertussis, and B. parapertussis reveals extensive diversity in surface structures associated with host interaction.</title>
        <authorList>
            <person name="Sebaihia M."/>
            <person name="Preston A."/>
            <person name="Maskell D.J."/>
            <person name="Kuzmiak H."/>
            <person name="Connell T.D."/>
            <person name="King N.D."/>
            <person name="Orndorff P.E."/>
            <person name="Miyamoto D.M."/>
            <person name="Thomson N.R."/>
            <person name="Harris D."/>
            <person name="Goble A."/>
            <person name="Lord A."/>
            <person name="Murphy L."/>
            <person name="Quail M.A."/>
            <person name="Rutter S."/>
            <person name="Squares R."/>
            <person name="Squares S."/>
            <person name="Woodward J."/>
            <person name="Parkhill J."/>
            <person name="Temple L.M."/>
        </authorList>
    </citation>
    <scope>NUCLEOTIDE SEQUENCE [LARGE SCALE GENOMIC DNA]</scope>
    <source>
        <strain evidence="3 4">197N</strain>
    </source>
</reference>
<dbReference type="Gene3D" id="1.10.10.10">
    <property type="entry name" value="Winged helix-like DNA-binding domain superfamily/Winged helix DNA-binding domain"/>
    <property type="match status" value="1"/>
</dbReference>
<gene>
    <name evidence="3" type="ordered locus">BAV0547</name>
</gene>